<accession>A0A813GA10</accession>
<sequence>MPAFLPSLAERKQAERDLAEARSVAIGSDSDEDLPPLFVQGPFRVGGSLPSTAASQSHPLMPCPDSAKQYSSYCSGYVSSSAEVKAPEGTSGGKGGAVRLPSEVSSEGQPPEKLLQTASRPAAQGFLACLSGLCR</sequence>
<organism evidence="2 3">
    <name type="scientific">Polarella glacialis</name>
    <name type="common">Dinoflagellate</name>
    <dbReference type="NCBI Taxonomy" id="89957"/>
    <lineage>
        <taxon>Eukaryota</taxon>
        <taxon>Sar</taxon>
        <taxon>Alveolata</taxon>
        <taxon>Dinophyceae</taxon>
        <taxon>Suessiales</taxon>
        <taxon>Suessiaceae</taxon>
        <taxon>Polarella</taxon>
    </lineage>
</organism>
<reference evidence="2" key="1">
    <citation type="submission" date="2021-02" db="EMBL/GenBank/DDBJ databases">
        <authorList>
            <person name="Dougan E. K."/>
            <person name="Rhodes N."/>
            <person name="Thang M."/>
            <person name="Chan C."/>
        </authorList>
    </citation>
    <scope>NUCLEOTIDE SEQUENCE</scope>
</reference>
<gene>
    <name evidence="2" type="ORF">PGLA1383_LOCUS37258</name>
</gene>
<proteinExistence type="predicted"/>
<keyword evidence="3" id="KW-1185">Reference proteome</keyword>
<name>A0A813GA10_POLGL</name>
<dbReference type="AlphaFoldDB" id="A0A813GA10"/>
<evidence type="ECO:0000313" key="2">
    <source>
        <dbReference type="EMBL" id="CAE8619673.1"/>
    </source>
</evidence>
<evidence type="ECO:0000256" key="1">
    <source>
        <dbReference type="SAM" id="MobiDB-lite"/>
    </source>
</evidence>
<evidence type="ECO:0000313" key="3">
    <source>
        <dbReference type="Proteomes" id="UP000654075"/>
    </source>
</evidence>
<dbReference type="EMBL" id="CAJNNV010027200">
    <property type="protein sequence ID" value="CAE8619673.1"/>
    <property type="molecule type" value="Genomic_DNA"/>
</dbReference>
<protein>
    <submittedName>
        <fullName evidence="2">Uncharacterized protein</fullName>
    </submittedName>
</protein>
<feature type="region of interest" description="Disordered" evidence="1">
    <location>
        <begin position="84"/>
        <end position="119"/>
    </location>
</feature>
<dbReference type="Proteomes" id="UP000654075">
    <property type="component" value="Unassembled WGS sequence"/>
</dbReference>
<comment type="caution">
    <text evidence="2">The sequence shown here is derived from an EMBL/GenBank/DDBJ whole genome shotgun (WGS) entry which is preliminary data.</text>
</comment>